<dbReference type="InterPro" id="IPR017340">
    <property type="entry name" value="U1_snRNP-C"/>
</dbReference>
<comment type="subunit">
    <text evidence="8">U1 snRNP is composed of the 7 core Sm proteins B/B', D1, D2, D3, E, F and G that assemble in a heptameric protein ring on the Sm site of the small nuclear RNA to form the core snRNP, and at least 3 U1 snRNP-specific proteins U1-70K, U1-A and U1-C. U1-C interacts with U1 snRNA and the 5' splice-site region of the pre-mRNA.</text>
</comment>
<accession>A0A0P1B9Z4</accession>
<dbReference type="GO" id="GO:0030627">
    <property type="term" value="F:pre-mRNA 5'-splice site binding"/>
    <property type="evidence" value="ECO:0007669"/>
    <property type="project" value="InterPro"/>
</dbReference>
<evidence type="ECO:0000256" key="4">
    <source>
        <dbReference type="ARBA" id="ARBA00022833"/>
    </source>
</evidence>
<dbReference type="GO" id="GO:0003729">
    <property type="term" value="F:mRNA binding"/>
    <property type="evidence" value="ECO:0007669"/>
    <property type="project" value="UniProtKB-UniRule"/>
</dbReference>
<dbReference type="PROSITE" id="PS50171">
    <property type="entry name" value="ZF_MATRIN"/>
    <property type="match status" value="1"/>
</dbReference>
<evidence type="ECO:0000256" key="6">
    <source>
        <dbReference type="ARBA" id="ARBA00023242"/>
    </source>
</evidence>
<protein>
    <recommendedName>
        <fullName evidence="8">U1 small nuclear ribonucleoprotein C</fullName>
        <shortName evidence="8">U1 snRNP C</shortName>
        <shortName evidence="8">U1-C</shortName>
        <shortName evidence="8">U1C</shortName>
    </recommendedName>
</protein>
<keyword evidence="7 8" id="KW-0687">Ribonucleoprotein</keyword>
<feature type="compositionally biased region" description="Pro residues" evidence="9">
    <location>
        <begin position="115"/>
        <end position="126"/>
    </location>
</feature>
<dbReference type="SUPFAM" id="SSF57667">
    <property type="entry name" value="beta-beta-alpha zinc fingers"/>
    <property type="match status" value="1"/>
</dbReference>
<feature type="compositionally biased region" description="Gly residues" evidence="9">
    <location>
        <begin position="82"/>
        <end position="95"/>
    </location>
</feature>
<dbReference type="GO" id="GO:0000395">
    <property type="term" value="P:mRNA 5'-splice site recognition"/>
    <property type="evidence" value="ECO:0007669"/>
    <property type="project" value="UniProtKB-UniRule"/>
</dbReference>
<keyword evidence="3 8" id="KW-0863">Zinc-finger</keyword>
<keyword evidence="5 8" id="KW-0694">RNA-binding</keyword>
<dbReference type="GO" id="GO:0071004">
    <property type="term" value="C:U2-type prespliceosome"/>
    <property type="evidence" value="ECO:0007669"/>
    <property type="project" value="UniProtKB-UniRule"/>
</dbReference>
<dbReference type="Gene3D" id="3.30.160.60">
    <property type="entry name" value="Classic Zinc Finger"/>
    <property type="match status" value="1"/>
</dbReference>
<evidence type="ECO:0000313" key="12">
    <source>
        <dbReference type="Proteomes" id="UP000054845"/>
    </source>
</evidence>
<keyword evidence="12" id="KW-1185">Reference proteome</keyword>
<evidence type="ECO:0000313" key="11">
    <source>
        <dbReference type="EMBL" id="CEH12476.1"/>
    </source>
</evidence>
<dbReference type="SMART" id="SM00451">
    <property type="entry name" value="ZnF_U1"/>
    <property type="match status" value="1"/>
</dbReference>
<dbReference type="OrthoDB" id="76567at2759"/>
<dbReference type="PANTHER" id="PTHR31148">
    <property type="entry name" value="U1 SMALL NUCLEAR RIBONUCLEOPROTEIN C"/>
    <property type="match status" value="1"/>
</dbReference>
<dbReference type="GO" id="GO:0000387">
    <property type="term" value="P:spliceosomal snRNP assembly"/>
    <property type="evidence" value="ECO:0007669"/>
    <property type="project" value="UniProtKB-UniRule"/>
</dbReference>
<name>A0A0P1B9Z4_9BASI</name>
<keyword evidence="6 8" id="KW-0539">Nucleus</keyword>
<dbReference type="InterPro" id="IPR000690">
    <property type="entry name" value="Matrin/U1-C_Znf_C2H2"/>
</dbReference>
<feature type="region of interest" description="Disordered" evidence="9">
    <location>
        <begin position="68"/>
        <end position="172"/>
    </location>
</feature>
<proteinExistence type="inferred from homology"/>
<sequence length="172" mass="17626">MGKHYCDYCDVYLTHDSTSVRKAHNSGRNHMQNVRDYYQGLDPAKVQGILADVTRAYEEVGLTRPTEAMGYRPPFRPPMGPGGPNGYGPPGGGYGYRPPGGPGPGGPGPSGGQFGPPPGYGRPPPGMGMGVGGPSGGPPPMGMHGQGPPSGPPPLGMARPPPNFGPPPGFGR</sequence>
<evidence type="ECO:0000256" key="5">
    <source>
        <dbReference type="ARBA" id="ARBA00022884"/>
    </source>
</evidence>
<evidence type="ECO:0000256" key="1">
    <source>
        <dbReference type="ARBA" id="ARBA00004123"/>
    </source>
</evidence>
<keyword evidence="4 8" id="KW-0862">Zinc</keyword>
<evidence type="ECO:0000256" key="7">
    <source>
        <dbReference type="ARBA" id="ARBA00023274"/>
    </source>
</evidence>
<dbReference type="InterPro" id="IPR013085">
    <property type="entry name" value="U1-CZ_Znf_C2H2"/>
</dbReference>
<evidence type="ECO:0000256" key="3">
    <source>
        <dbReference type="ARBA" id="ARBA00022771"/>
    </source>
</evidence>
<feature type="domain" description="Matrin-type" evidence="10">
    <location>
        <begin position="4"/>
        <end position="36"/>
    </location>
</feature>
<evidence type="ECO:0000256" key="9">
    <source>
        <dbReference type="SAM" id="MobiDB-lite"/>
    </source>
</evidence>
<dbReference type="AlphaFoldDB" id="A0A0P1B9Z4"/>
<evidence type="ECO:0000256" key="8">
    <source>
        <dbReference type="HAMAP-Rule" id="MF_03153"/>
    </source>
</evidence>
<organism evidence="11 12">
    <name type="scientific">Ceraceosorus bombacis</name>
    <dbReference type="NCBI Taxonomy" id="401625"/>
    <lineage>
        <taxon>Eukaryota</taxon>
        <taxon>Fungi</taxon>
        <taxon>Dikarya</taxon>
        <taxon>Basidiomycota</taxon>
        <taxon>Ustilaginomycotina</taxon>
        <taxon>Exobasidiomycetes</taxon>
        <taxon>Ceraceosorales</taxon>
        <taxon>Ceraceosoraceae</taxon>
        <taxon>Ceraceosorus</taxon>
    </lineage>
</organism>
<dbReference type="GO" id="GO:0008270">
    <property type="term" value="F:zinc ion binding"/>
    <property type="evidence" value="ECO:0007669"/>
    <property type="project" value="UniProtKB-UniRule"/>
</dbReference>
<dbReference type="STRING" id="401625.A0A0P1B9Z4"/>
<evidence type="ECO:0000256" key="2">
    <source>
        <dbReference type="ARBA" id="ARBA00022723"/>
    </source>
</evidence>
<dbReference type="GO" id="GO:0000243">
    <property type="term" value="C:commitment complex"/>
    <property type="evidence" value="ECO:0007669"/>
    <property type="project" value="UniProtKB-UniRule"/>
</dbReference>
<dbReference type="Pfam" id="PF06220">
    <property type="entry name" value="zf-U1"/>
    <property type="match status" value="1"/>
</dbReference>
<dbReference type="InterPro" id="IPR036236">
    <property type="entry name" value="Znf_C2H2_sf"/>
</dbReference>
<dbReference type="EMBL" id="CCYA01000149">
    <property type="protein sequence ID" value="CEH12476.1"/>
    <property type="molecule type" value="Genomic_DNA"/>
</dbReference>
<dbReference type="GO" id="GO:0030619">
    <property type="term" value="F:U1 snRNA binding"/>
    <property type="evidence" value="ECO:0007669"/>
    <property type="project" value="UniProtKB-UniRule"/>
</dbReference>
<evidence type="ECO:0000259" key="10">
    <source>
        <dbReference type="PROSITE" id="PS50171"/>
    </source>
</evidence>
<dbReference type="Proteomes" id="UP000054845">
    <property type="component" value="Unassembled WGS sequence"/>
</dbReference>
<dbReference type="PIRSF" id="PIRSF037969">
    <property type="entry name" value="U1_snRNP-C"/>
    <property type="match status" value="1"/>
</dbReference>
<keyword evidence="2 8" id="KW-0479">Metal-binding</keyword>
<reference evidence="11 12" key="1">
    <citation type="submission" date="2014-09" db="EMBL/GenBank/DDBJ databases">
        <authorList>
            <person name="Magalhaes I.L.F."/>
            <person name="Oliveira U."/>
            <person name="Santos F.R."/>
            <person name="Vidigal T.H.D.A."/>
            <person name="Brescovit A.D."/>
            <person name="Santos A.J."/>
        </authorList>
    </citation>
    <scope>NUCLEOTIDE SEQUENCE [LARGE SCALE GENOMIC DNA]</scope>
</reference>
<dbReference type="HAMAP" id="MF_03153">
    <property type="entry name" value="U1_C"/>
    <property type="match status" value="1"/>
</dbReference>
<feature type="compositionally biased region" description="Pro residues" evidence="9">
    <location>
        <begin position="149"/>
        <end position="172"/>
    </location>
</feature>
<dbReference type="GO" id="GO:0005685">
    <property type="term" value="C:U1 snRNP"/>
    <property type="evidence" value="ECO:0007669"/>
    <property type="project" value="UniProtKB-UniRule"/>
</dbReference>
<comment type="function">
    <text evidence="8">Component of the spliceosomal U1 snRNP, which is essential for recognition of the pre-mRNA 5' splice-site and the subsequent assembly of the spliceosome. U1-C is directly involved in initial 5' splice-site recognition for both constitutive and regulated alternative splicing. The interaction with the 5' splice-site seems to precede base-pairing between the pre-mRNA and the U1 snRNA. Stimulates commitment or early (E) complex formation by stabilizing the base pairing of the 5' end of the U1 snRNA and the 5' splice-site region.</text>
</comment>
<comment type="similarity">
    <text evidence="8">Belongs to the U1 small nuclear ribonucleoprotein C family.</text>
</comment>
<dbReference type="PANTHER" id="PTHR31148:SF1">
    <property type="entry name" value="U1 SMALL NUCLEAR RIBONUCLEOPROTEIN C"/>
    <property type="match status" value="1"/>
</dbReference>
<comment type="subcellular location">
    <subcellularLocation>
        <location evidence="1 8">Nucleus</location>
    </subcellularLocation>
</comment>
<dbReference type="InterPro" id="IPR003604">
    <property type="entry name" value="Matrin/U1-like-C_Znf_C2H2"/>
</dbReference>